<dbReference type="Pfam" id="PF16499">
    <property type="entry name" value="Melibiase_2"/>
    <property type="match status" value="1"/>
</dbReference>
<dbReference type="Pfam" id="PF17801">
    <property type="entry name" value="Melibiase_C"/>
    <property type="match status" value="1"/>
</dbReference>
<evidence type="ECO:0000256" key="4">
    <source>
        <dbReference type="ARBA" id="ARBA00022729"/>
    </source>
</evidence>
<evidence type="ECO:0000313" key="10">
    <source>
        <dbReference type="Proteomes" id="UP001175211"/>
    </source>
</evidence>
<proteinExistence type="inferred from homology"/>
<evidence type="ECO:0000313" key="9">
    <source>
        <dbReference type="EMBL" id="KAK0468495.1"/>
    </source>
</evidence>
<dbReference type="CDD" id="cd14792">
    <property type="entry name" value="GH27"/>
    <property type="match status" value="1"/>
</dbReference>
<accession>A0AA39U7A8</accession>
<dbReference type="SUPFAM" id="SSF51011">
    <property type="entry name" value="Glycosyl hydrolase domain"/>
    <property type="match status" value="1"/>
</dbReference>
<dbReference type="InterPro" id="IPR041233">
    <property type="entry name" value="Melibiase_C"/>
</dbReference>
<dbReference type="Gene3D" id="2.60.40.1180">
    <property type="entry name" value="Golgi alpha-mannosidase II"/>
    <property type="match status" value="1"/>
</dbReference>
<reference evidence="9" key="1">
    <citation type="submission" date="2023-06" db="EMBL/GenBank/DDBJ databases">
        <authorList>
            <consortium name="Lawrence Berkeley National Laboratory"/>
            <person name="Ahrendt S."/>
            <person name="Sahu N."/>
            <person name="Indic B."/>
            <person name="Wong-Bajracharya J."/>
            <person name="Merenyi Z."/>
            <person name="Ke H.-M."/>
            <person name="Monk M."/>
            <person name="Kocsube S."/>
            <person name="Drula E."/>
            <person name="Lipzen A."/>
            <person name="Balint B."/>
            <person name="Henrissat B."/>
            <person name="Andreopoulos B."/>
            <person name="Martin F.M."/>
            <person name="Harder C.B."/>
            <person name="Rigling D."/>
            <person name="Ford K.L."/>
            <person name="Foster G.D."/>
            <person name="Pangilinan J."/>
            <person name="Papanicolaou A."/>
            <person name="Barry K."/>
            <person name="LaButti K."/>
            <person name="Viragh M."/>
            <person name="Koriabine M."/>
            <person name="Yan M."/>
            <person name="Riley R."/>
            <person name="Champramary S."/>
            <person name="Plett K.L."/>
            <person name="Tsai I.J."/>
            <person name="Slot J."/>
            <person name="Sipos G."/>
            <person name="Plett J."/>
            <person name="Nagy L.G."/>
            <person name="Grigoriev I.V."/>
        </authorList>
    </citation>
    <scope>NUCLEOTIDE SEQUENCE</scope>
    <source>
        <strain evidence="9">CCBAS 213</strain>
    </source>
</reference>
<evidence type="ECO:0000256" key="5">
    <source>
        <dbReference type="ARBA" id="ARBA00022801"/>
    </source>
</evidence>
<feature type="domain" description="Alpha galactosidase C-terminal" evidence="8">
    <location>
        <begin position="304"/>
        <end position="378"/>
    </location>
</feature>
<gene>
    <name evidence="9" type="ORF">EV420DRAFT_1617068</name>
</gene>
<dbReference type="AlphaFoldDB" id="A0AA39U7A8"/>
<keyword evidence="10" id="KW-1185">Reference proteome</keyword>
<protein>
    <recommendedName>
        <fullName evidence="3 7">Alpha-galactosidase</fullName>
        <ecNumber evidence="3 7">3.2.1.22</ecNumber>
    </recommendedName>
    <alternativeName>
        <fullName evidence="7">Melibiase</fullName>
    </alternativeName>
</protein>
<evidence type="ECO:0000256" key="6">
    <source>
        <dbReference type="ARBA" id="ARBA00023295"/>
    </source>
</evidence>
<dbReference type="GO" id="GO:0005975">
    <property type="term" value="P:carbohydrate metabolic process"/>
    <property type="evidence" value="ECO:0007669"/>
    <property type="project" value="InterPro"/>
</dbReference>
<dbReference type="RefSeq" id="XP_060338770.1">
    <property type="nucleotide sequence ID" value="XM_060475191.1"/>
</dbReference>
<keyword evidence="5 7" id="KW-0378">Hydrolase</keyword>
<dbReference type="GO" id="GO:0004557">
    <property type="term" value="F:alpha-galactosidase activity"/>
    <property type="evidence" value="ECO:0007669"/>
    <property type="project" value="UniProtKB-EC"/>
</dbReference>
<dbReference type="EC" id="3.2.1.22" evidence="3 7"/>
<comment type="similarity">
    <text evidence="2 7">Belongs to the glycosyl hydrolase 27 family.</text>
</comment>
<keyword evidence="4" id="KW-0732">Signal</keyword>
<name>A0AA39U7A8_ARMTA</name>
<dbReference type="PANTHER" id="PTHR11452:SF87">
    <property type="entry name" value="ALPHA-GALACTOSIDASE"/>
    <property type="match status" value="1"/>
</dbReference>
<dbReference type="PRINTS" id="PR00740">
    <property type="entry name" value="GLHYDRLASE27"/>
</dbReference>
<evidence type="ECO:0000256" key="3">
    <source>
        <dbReference type="ARBA" id="ARBA00012755"/>
    </source>
</evidence>
<evidence type="ECO:0000259" key="8">
    <source>
        <dbReference type="Pfam" id="PF17801"/>
    </source>
</evidence>
<keyword evidence="7" id="KW-1015">Disulfide bond</keyword>
<dbReference type="EMBL" id="JAUEPS010000002">
    <property type="protein sequence ID" value="KAK0468495.1"/>
    <property type="molecule type" value="Genomic_DNA"/>
</dbReference>
<dbReference type="SUPFAM" id="SSF51445">
    <property type="entry name" value="(Trans)glycosidases"/>
    <property type="match status" value="1"/>
</dbReference>
<dbReference type="Proteomes" id="UP001175211">
    <property type="component" value="Unassembled WGS sequence"/>
</dbReference>
<dbReference type="InterPro" id="IPR013780">
    <property type="entry name" value="Glyco_hydro_b"/>
</dbReference>
<keyword evidence="6 7" id="KW-0326">Glycosidase</keyword>
<evidence type="ECO:0000256" key="1">
    <source>
        <dbReference type="ARBA" id="ARBA00001255"/>
    </source>
</evidence>
<evidence type="ECO:0000256" key="7">
    <source>
        <dbReference type="RuleBase" id="RU361168"/>
    </source>
</evidence>
<sequence>MGWNTYRSNFNESIIKEVADLFVSLGLRDAGYEYITLDGGWSALNRTDRGQRQPNPESFPNGIKPLVDYVHSKGLKVGIYSDAGLLDCGFAPGSYGYEDEDIATFAEWGIDFLKYDNCGGFHANVEPPQVRFGRMRDAISRSNRGMLYSMCQWGSQFPWFWADAVGHTYRMAGDINAYFGDEAGHKDCQCASTAYCLNTGYAGCSVLAYIRKMREVAQFQKPFSFADMDMLEIGQISNETLAKTRTHFGFWAALKPPLVLGTDLSRLSSDKLDIVKNKDVIAVNQDALGKAAAYIKAASQENVRQVWSGPLANGDAVVLIFNETPTPQNISVDVSLIDELSIGDRLAIKDLWTGETWSSSGIISADDVDAWDTRIFRVAISVS</sequence>
<dbReference type="FunFam" id="3.20.20.70:FF:000286">
    <property type="entry name" value="Alpha-galactosidase"/>
    <property type="match status" value="1"/>
</dbReference>
<comment type="caution">
    <text evidence="9">The sequence shown here is derived from an EMBL/GenBank/DDBJ whole genome shotgun (WGS) entry which is preliminary data.</text>
</comment>
<organism evidence="9 10">
    <name type="scientific">Armillaria tabescens</name>
    <name type="common">Ringless honey mushroom</name>
    <name type="synonym">Agaricus tabescens</name>
    <dbReference type="NCBI Taxonomy" id="1929756"/>
    <lineage>
        <taxon>Eukaryota</taxon>
        <taxon>Fungi</taxon>
        <taxon>Dikarya</taxon>
        <taxon>Basidiomycota</taxon>
        <taxon>Agaricomycotina</taxon>
        <taxon>Agaricomycetes</taxon>
        <taxon>Agaricomycetidae</taxon>
        <taxon>Agaricales</taxon>
        <taxon>Marasmiineae</taxon>
        <taxon>Physalacriaceae</taxon>
        <taxon>Desarmillaria</taxon>
    </lineage>
</organism>
<dbReference type="PANTHER" id="PTHR11452">
    <property type="entry name" value="ALPHA-GALACTOSIDASE/ALPHA-N-ACETYLGALACTOSAMINIDASE"/>
    <property type="match status" value="1"/>
</dbReference>
<dbReference type="GeneID" id="85358739"/>
<comment type="catalytic activity">
    <reaction evidence="1 7">
        <text>Hydrolysis of terminal, non-reducing alpha-D-galactose residues in alpha-D-galactosides, including galactose oligosaccharides, galactomannans and galactolipids.</text>
        <dbReference type="EC" id="3.2.1.22"/>
    </reaction>
</comment>
<dbReference type="Gene3D" id="3.20.20.70">
    <property type="entry name" value="Aldolase class I"/>
    <property type="match status" value="1"/>
</dbReference>
<evidence type="ECO:0000256" key="2">
    <source>
        <dbReference type="ARBA" id="ARBA00009743"/>
    </source>
</evidence>
<dbReference type="InterPro" id="IPR017853">
    <property type="entry name" value="GH"/>
</dbReference>
<dbReference type="InterPro" id="IPR013785">
    <property type="entry name" value="Aldolase_TIM"/>
</dbReference>
<dbReference type="InterPro" id="IPR002241">
    <property type="entry name" value="Glyco_hydro_27"/>
</dbReference>